<feature type="domain" description="Response regulatory" evidence="7">
    <location>
        <begin position="4"/>
        <end position="120"/>
    </location>
</feature>
<protein>
    <submittedName>
        <fullName evidence="8">DNA-binding response regulator</fullName>
    </submittedName>
</protein>
<proteinExistence type="predicted"/>
<evidence type="ECO:0000256" key="4">
    <source>
        <dbReference type="ARBA" id="ARBA00023163"/>
    </source>
</evidence>
<dbReference type="InterPro" id="IPR039420">
    <property type="entry name" value="WalR-like"/>
</dbReference>
<keyword evidence="2" id="KW-0805">Transcription regulation</keyword>
<dbReference type="Pfam" id="PF00072">
    <property type="entry name" value="Response_reg"/>
    <property type="match status" value="1"/>
</dbReference>
<sequence>MSIRIVLADDHRIVRDGLRSLLEKQPDMEVVAEAEDGRTAVQKVLEILPDVVIMDVSMNNLNGIEATRQIIEKSPRIKVLALSMYSDMRFVSGMFSAGASGYLMKDSTFKELVDAIRVVISNQIYLSPRITDIVTKNYIHRLSKTNKPVSPILTVRELEIVKLLVEGKTIKQVAMHLNVSVKVFETYRRKIMEKLNIYKFN</sequence>
<evidence type="ECO:0000259" key="7">
    <source>
        <dbReference type="PROSITE" id="PS50110"/>
    </source>
</evidence>
<dbReference type="InterPro" id="IPR001789">
    <property type="entry name" value="Sig_transdc_resp-reg_receiver"/>
</dbReference>
<evidence type="ECO:0000313" key="8">
    <source>
        <dbReference type="EMBL" id="ODS34805.1"/>
    </source>
</evidence>
<dbReference type="PROSITE" id="PS50110">
    <property type="entry name" value="RESPONSE_REGULATORY"/>
    <property type="match status" value="1"/>
</dbReference>
<reference evidence="8 9" key="1">
    <citation type="submission" date="2016-07" db="EMBL/GenBank/DDBJ databases">
        <title>Draft genome of Scalindua rubra, obtained from a brine-seawater interface in the Red Sea, sheds light on salt adaptation in anammox bacteria.</title>
        <authorList>
            <person name="Speth D.R."/>
            <person name="Lagkouvardos I."/>
            <person name="Wang Y."/>
            <person name="Qian P.-Y."/>
            <person name="Dutilh B.E."/>
            <person name="Jetten M.S."/>
        </authorList>
    </citation>
    <scope>NUCLEOTIDE SEQUENCE [LARGE SCALE GENOMIC DNA]</scope>
    <source>
        <strain evidence="8">BSI-1</strain>
    </source>
</reference>
<dbReference type="AlphaFoldDB" id="A0A1E3XGP3"/>
<comment type="caution">
    <text evidence="8">The sequence shown here is derived from an EMBL/GenBank/DDBJ whole genome shotgun (WGS) entry which is preliminary data.</text>
</comment>
<dbReference type="Pfam" id="PF00196">
    <property type="entry name" value="GerE"/>
    <property type="match status" value="1"/>
</dbReference>
<dbReference type="PANTHER" id="PTHR43214:SF41">
    <property type="entry name" value="NITRATE_NITRITE RESPONSE REGULATOR PROTEIN NARP"/>
    <property type="match status" value="1"/>
</dbReference>
<dbReference type="GO" id="GO:0006355">
    <property type="term" value="P:regulation of DNA-templated transcription"/>
    <property type="evidence" value="ECO:0007669"/>
    <property type="project" value="InterPro"/>
</dbReference>
<evidence type="ECO:0000256" key="2">
    <source>
        <dbReference type="ARBA" id="ARBA00023015"/>
    </source>
</evidence>
<gene>
    <name evidence="8" type="ORF">SCARUB_00065</name>
</gene>
<evidence type="ECO:0000259" key="6">
    <source>
        <dbReference type="PROSITE" id="PS50043"/>
    </source>
</evidence>
<keyword evidence="3 8" id="KW-0238">DNA-binding</keyword>
<dbReference type="SMART" id="SM00421">
    <property type="entry name" value="HTH_LUXR"/>
    <property type="match status" value="1"/>
</dbReference>
<dbReference type="Proteomes" id="UP000094056">
    <property type="component" value="Unassembled WGS sequence"/>
</dbReference>
<feature type="modified residue" description="4-aspartylphosphate" evidence="5">
    <location>
        <position position="55"/>
    </location>
</feature>
<dbReference type="Gene3D" id="3.40.50.2300">
    <property type="match status" value="1"/>
</dbReference>
<dbReference type="SMART" id="SM00448">
    <property type="entry name" value="REC"/>
    <property type="match status" value="1"/>
</dbReference>
<dbReference type="SUPFAM" id="SSF52172">
    <property type="entry name" value="CheY-like"/>
    <property type="match status" value="1"/>
</dbReference>
<dbReference type="GO" id="GO:0000160">
    <property type="term" value="P:phosphorelay signal transduction system"/>
    <property type="evidence" value="ECO:0007669"/>
    <property type="project" value="InterPro"/>
</dbReference>
<evidence type="ECO:0000256" key="5">
    <source>
        <dbReference type="PROSITE-ProRule" id="PRU00169"/>
    </source>
</evidence>
<dbReference type="PANTHER" id="PTHR43214">
    <property type="entry name" value="TWO-COMPONENT RESPONSE REGULATOR"/>
    <property type="match status" value="1"/>
</dbReference>
<dbReference type="PRINTS" id="PR00038">
    <property type="entry name" value="HTHLUXR"/>
</dbReference>
<keyword evidence="1 5" id="KW-0597">Phosphoprotein</keyword>
<evidence type="ECO:0000256" key="1">
    <source>
        <dbReference type="ARBA" id="ARBA00022553"/>
    </source>
</evidence>
<dbReference type="InterPro" id="IPR011006">
    <property type="entry name" value="CheY-like_superfamily"/>
</dbReference>
<organism evidence="8 9">
    <name type="scientific">Candidatus Scalindua rubra</name>
    <dbReference type="NCBI Taxonomy" id="1872076"/>
    <lineage>
        <taxon>Bacteria</taxon>
        <taxon>Pseudomonadati</taxon>
        <taxon>Planctomycetota</taxon>
        <taxon>Candidatus Brocadiia</taxon>
        <taxon>Candidatus Brocadiales</taxon>
        <taxon>Candidatus Scalinduaceae</taxon>
        <taxon>Candidatus Scalindua</taxon>
    </lineage>
</organism>
<name>A0A1E3XGP3_9BACT</name>
<dbReference type="EMBL" id="MAYW01000001">
    <property type="protein sequence ID" value="ODS34805.1"/>
    <property type="molecule type" value="Genomic_DNA"/>
</dbReference>
<accession>A0A1E3XGP3</accession>
<dbReference type="InterPro" id="IPR016032">
    <property type="entry name" value="Sig_transdc_resp-reg_C-effctor"/>
</dbReference>
<dbReference type="CDD" id="cd17535">
    <property type="entry name" value="REC_NarL-like"/>
    <property type="match status" value="1"/>
</dbReference>
<dbReference type="CDD" id="cd06170">
    <property type="entry name" value="LuxR_C_like"/>
    <property type="match status" value="1"/>
</dbReference>
<dbReference type="InterPro" id="IPR000792">
    <property type="entry name" value="Tscrpt_reg_LuxR_C"/>
</dbReference>
<dbReference type="InterPro" id="IPR058245">
    <property type="entry name" value="NreC/VraR/RcsB-like_REC"/>
</dbReference>
<dbReference type="PROSITE" id="PS50043">
    <property type="entry name" value="HTH_LUXR_2"/>
    <property type="match status" value="1"/>
</dbReference>
<evidence type="ECO:0000256" key="3">
    <source>
        <dbReference type="ARBA" id="ARBA00023125"/>
    </source>
</evidence>
<feature type="domain" description="HTH luxR-type" evidence="6">
    <location>
        <begin position="146"/>
        <end position="201"/>
    </location>
</feature>
<evidence type="ECO:0000313" key="9">
    <source>
        <dbReference type="Proteomes" id="UP000094056"/>
    </source>
</evidence>
<dbReference type="GO" id="GO:0003677">
    <property type="term" value="F:DNA binding"/>
    <property type="evidence" value="ECO:0007669"/>
    <property type="project" value="UniProtKB-KW"/>
</dbReference>
<dbReference type="SUPFAM" id="SSF46894">
    <property type="entry name" value="C-terminal effector domain of the bipartite response regulators"/>
    <property type="match status" value="1"/>
</dbReference>
<keyword evidence="4" id="KW-0804">Transcription</keyword>